<proteinExistence type="inferred from homology"/>
<name>A0AAV2N0W9_9HYME</name>
<dbReference type="AlphaFoldDB" id="A0AAV2N0W9"/>
<reference evidence="5 6" key="1">
    <citation type="submission" date="2024-04" db="EMBL/GenBank/DDBJ databases">
        <authorList>
            <consortium name="Molecular Ecology Group"/>
        </authorList>
    </citation>
    <scope>NUCLEOTIDE SEQUENCE [LARGE SCALE GENOMIC DNA]</scope>
</reference>
<sequence>MLKHLFFYCTLTGLVTVSSSLSILLIQPTASTSHHVWTMKLLNGLLRKGHHVHVVSIHEANIKGKLAQNLTYAVFGDIMKELHKSEDYDPTEWEKFSIIYTTYFLYSVGVSFCEQTIETKEGKELLEMVKTVEFDVIVQDITLYQCLYGLWEVAKGKPPVVGFIPFGPAPYIKDFIGGPHYPTIRPYTYAAIAKPEGLWQKTCNTLYYIADDLVRHYYYMPNSQQIAERYIGHKIRPLHEIEKNMTIVLINTHSAFEPGIPLPPNAIEIGGLHAQPTAGEEAVPYPESIREFLDGAENGVIVISLGTNVNWKSVGLDKLKAVTQALSKLKQRAIWKLDVELPFQVPNNVMIVKWMPQDAILTHKNVKAIWTHGGLLSTQEAIWKGVPVIGMPFFMDQKPNVEILVHKGAGVRLDFKTLSTESVSDALEKVLYNESYTKNMKRLSNEFRDRPVLPLDLAIWWIEYAVRHPHGSLESPLRSQNWIERNLIDIYAFLIFNLIIILSVVLFVLKKLFNFYCNRGCTESKLQKSKQM</sequence>
<evidence type="ECO:0000256" key="1">
    <source>
        <dbReference type="ARBA" id="ARBA00009995"/>
    </source>
</evidence>
<dbReference type="PANTHER" id="PTHR48043">
    <property type="entry name" value="EG:EG0003.4 PROTEIN-RELATED"/>
    <property type="match status" value="1"/>
</dbReference>
<dbReference type="InterPro" id="IPR050271">
    <property type="entry name" value="UDP-glycosyltransferase"/>
</dbReference>
<gene>
    <name evidence="5" type="ORF">LPLAT_LOCUS409</name>
</gene>
<dbReference type="Proteomes" id="UP001497644">
    <property type="component" value="Chromosome 1"/>
</dbReference>
<organism evidence="5 6">
    <name type="scientific">Lasius platythorax</name>
    <dbReference type="NCBI Taxonomy" id="488582"/>
    <lineage>
        <taxon>Eukaryota</taxon>
        <taxon>Metazoa</taxon>
        <taxon>Ecdysozoa</taxon>
        <taxon>Arthropoda</taxon>
        <taxon>Hexapoda</taxon>
        <taxon>Insecta</taxon>
        <taxon>Pterygota</taxon>
        <taxon>Neoptera</taxon>
        <taxon>Endopterygota</taxon>
        <taxon>Hymenoptera</taxon>
        <taxon>Apocrita</taxon>
        <taxon>Aculeata</taxon>
        <taxon>Formicoidea</taxon>
        <taxon>Formicidae</taxon>
        <taxon>Formicinae</taxon>
        <taxon>Lasius</taxon>
        <taxon>Lasius</taxon>
    </lineage>
</organism>
<dbReference type="EMBL" id="OZ034824">
    <property type="protein sequence ID" value="CAL1673539.1"/>
    <property type="molecule type" value="Genomic_DNA"/>
</dbReference>
<dbReference type="Gene3D" id="3.40.50.2000">
    <property type="entry name" value="Glycogen Phosphorylase B"/>
    <property type="match status" value="1"/>
</dbReference>
<keyword evidence="4" id="KW-0812">Transmembrane</keyword>
<dbReference type="Pfam" id="PF00201">
    <property type="entry name" value="UDPGT"/>
    <property type="match status" value="1"/>
</dbReference>
<accession>A0AAV2N0W9</accession>
<keyword evidence="2" id="KW-0328">Glycosyltransferase</keyword>
<feature type="transmembrane region" description="Helical" evidence="4">
    <location>
        <begin position="490"/>
        <end position="509"/>
    </location>
</feature>
<evidence type="ECO:0000256" key="4">
    <source>
        <dbReference type="SAM" id="Phobius"/>
    </source>
</evidence>
<evidence type="ECO:0000313" key="6">
    <source>
        <dbReference type="Proteomes" id="UP001497644"/>
    </source>
</evidence>
<evidence type="ECO:0000256" key="2">
    <source>
        <dbReference type="ARBA" id="ARBA00022676"/>
    </source>
</evidence>
<comment type="similarity">
    <text evidence="1">Belongs to the UDP-glycosyltransferase family.</text>
</comment>
<dbReference type="FunFam" id="3.40.50.2000:FF:000050">
    <property type="entry name" value="UDP-glucuronosyltransferase"/>
    <property type="match status" value="1"/>
</dbReference>
<keyword evidence="3" id="KW-0808">Transferase</keyword>
<dbReference type="PANTHER" id="PTHR48043:SF159">
    <property type="entry name" value="EG:EG0003.4 PROTEIN-RELATED"/>
    <property type="match status" value="1"/>
</dbReference>
<keyword evidence="6" id="KW-1185">Reference proteome</keyword>
<dbReference type="SUPFAM" id="SSF53756">
    <property type="entry name" value="UDP-Glycosyltransferase/glycogen phosphorylase"/>
    <property type="match status" value="1"/>
</dbReference>
<dbReference type="CDD" id="cd03784">
    <property type="entry name" value="GT1_Gtf-like"/>
    <property type="match status" value="1"/>
</dbReference>
<evidence type="ECO:0000256" key="3">
    <source>
        <dbReference type="ARBA" id="ARBA00022679"/>
    </source>
</evidence>
<keyword evidence="4" id="KW-0472">Membrane</keyword>
<dbReference type="GO" id="GO:0008194">
    <property type="term" value="F:UDP-glycosyltransferase activity"/>
    <property type="evidence" value="ECO:0007669"/>
    <property type="project" value="InterPro"/>
</dbReference>
<evidence type="ECO:0008006" key="7">
    <source>
        <dbReference type="Google" id="ProtNLM"/>
    </source>
</evidence>
<evidence type="ECO:0000313" key="5">
    <source>
        <dbReference type="EMBL" id="CAL1673539.1"/>
    </source>
</evidence>
<dbReference type="InterPro" id="IPR002213">
    <property type="entry name" value="UDP_glucos_trans"/>
</dbReference>
<protein>
    <recommendedName>
        <fullName evidence="7">UDP-glycosyltransferase</fullName>
    </recommendedName>
</protein>
<keyword evidence="4" id="KW-1133">Transmembrane helix</keyword>